<evidence type="ECO:0000313" key="2">
    <source>
        <dbReference type="Proteomes" id="UP001201262"/>
    </source>
</evidence>
<gene>
    <name evidence="1" type="ORF">BGW36DRAFT_290378</name>
</gene>
<dbReference type="EMBL" id="JAJTJA010000003">
    <property type="protein sequence ID" value="KAH8701603.1"/>
    <property type="molecule type" value="Genomic_DNA"/>
</dbReference>
<organism evidence="1 2">
    <name type="scientific">Talaromyces proteolyticus</name>
    <dbReference type="NCBI Taxonomy" id="1131652"/>
    <lineage>
        <taxon>Eukaryota</taxon>
        <taxon>Fungi</taxon>
        <taxon>Dikarya</taxon>
        <taxon>Ascomycota</taxon>
        <taxon>Pezizomycotina</taxon>
        <taxon>Eurotiomycetes</taxon>
        <taxon>Eurotiomycetidae</taxon>
        <taxon>Eurotiales</taxon>
        <taxon>Trichocomaceae</taxon>
        <taxon>Talaromyces</taxon>
        <taxon>Talaromyces sect. Bacilispori</taxon>
    </lineage>
</organism>
<keyword evidence="2" id="KW-1185">Reference proteome</keyword>
<protein>
    <submittedName>
        <fullName evidence="1">Uncharacterized protein</fullName>
    </submittedName>
</protein>
<dbReference type="Proteomes" id="UP001201262">
    <property type="component" value="Unassembled WGS sequence"/>
</dbReference>
<feature type="non-terminal residue" evidence="1">
    <location>
        <position position="1"/>
    </location>
</feature>
<reference evidence="1" key="1">
    <citation type="submission" date="2021-12" db="EMBL/GenBank/DDBJ databases">
        <title>Convergent genome expansion in fungi linked to evolution of root-endophyte symbiosis.</title>
        <authorList>
            <consortium name="DOE Joint Genome Institute"/>
            <person name="Ke Y.-H."/>
            <person name="Bonito G."/>
            <person name="Liao H.-L."/>
            <person name="Looney B."/>
            <person name="Rojas-Flechas A."/>
            <person name="Nash J."/>
            <person name="Hameed K."/>
            <person name="Schadt C."/>
            <person name="Martin F."/>
            <person name="Crous P.W."/>
            <person name="Miettinen O."/>
            <person name="Magnuson J.K."/>
            <person name="Labbe J."/>
            <person name="Jacobson D."/>
            <person name="Doktycz M.J."/>
            <person name="Veneault-Fourrey C."/>
            <person name="Kuo A."/>
            <person name="Mondo S."/>
            <person name="Calhoun S."/>
            <person name="Riley R."/>
            <person name="Ohm R."/>
            <person name="LaButti K."/>
            <person name="Andreopoulos B."/>
            <person name="Pangilinan J."/>
            <person name="Nolan M."/>
            <person name="Tritt A."/>
            <person name="Clum A."/>
            <person name="Lipzen A."/>
            <person name="Daum C."/>
            <person name="Barry K."/>
            <person name="Grigoriev I.V."/>
            <person name="Vilgalys R."/>
        </authorList>
    </citation>
    <scope>NUCLEOTIDE SEQUENCE</scope>
    <source>
        <strain evidence="1">PMI_201</strain>
    </source>
</reference>
<dbReference type="GeneID" id="70241046"/>
<comment type="caution">
    <text evidence="1">The sequence shown here is derived from an EMBL/GenBank/DDBJ whole genome shotgun (WGS) entry which is preliminary data.</text>
</comment>
<accession>A0AAD4Q3C2</accession>
<dbReference type="RefSeq" id="XP_046074979.1">
    <property type="nucleotide sequence ID" value="XM_046210759.1"/>
</dbReference>
<name>A0AAD4Q3C2_9EURO</name>
<sequence>QHFGKIDIVVANTGIMESQRLFDVGNMDEQGELRESIEGFHVIGINLKGTINSMFLLNQFIFGDALFCS</sequence>
<dbReference type="AlphaFoldDB" id="A0AAD4Q3C2"/>
<proteinExistence type="predicted"/>
<evidence type="ECO:0000313" key="1">
    <source>
        <dbReference type="EMBL" id="KAH8701603.1"/>
    </source>
</evidence>